<feature type="transmembrane region" description="Helical" evidence="1">
    <location>
        <begin position="177"/>
        <end position="202"/>
    </location>
</feature>
<evidence type="ECO:0000256" key="1">
    <source>
        <dbReference type="SAM" id="Phobius"/>
    </source>
</evidence>
<dbReference type="PANTHER" id="PTHR37305">
    <property type="entry name" value="INTEGRAL MEMBRANE PROTEIN-RELATED"/>
    <property type="match status" value="1"/>
</dbReference>
<feature type="transmembrane region" description="Helical" evidence="1">
    <location>
        <begin position="108"/>
        <end position="134"/>
    </location>
</feature>
<keyword evidence="3" id="KW-1185">Reference proteome</keyword>
<accession>A0ABT8IQN7</accession>
<keyword evidence="1" id="KW-1133">Transmembrane helix</keyword>
<protein>
    <submittedName>
        <fullName evidence="2">ABC transporter permease</fullName>
    </submittedName>
</protein>
<name>A0ABT8IQN7_9BACL</name>
<dbReference type="Pfam" id="PF12679">
    <property type="entry name" value="ABC2_membrane_2"/>
    <property type="match status" value="1"/>
</dbReference>
<dbReference type="RefSeq" id="WP_301240102.1">
    <property type="nucleotide sequence ID" value="NZ_JANRHH010000049.1"/>
</dbReference>
<dbReference type="PANTHER" id="PTHR37305:SF1">
    <property type="entry name" value="MEMBRANE PROTEIN"/>
    <property type="match status" value="1"/>
</dbReference>
<feature type="transmembrane region" description="Helical" evidence="1">
    <location>
        <begin position="222"/>
        <end position="244"/>
    </location>
</feature>
<feature type="transmembrane region" description="Helical" evidence="1">
    <location>
        <begin position="24"/>
        <end position="43"/>
    </location>
</feature>
<reference evidence="2" key="1">
    <citation type="submission" date="2022-08" db="EMBL/GenBank/DDBJ databases">
        <title>Polycladomyces zharkentsis sp. nov., a novel thermophilic CMC and starch-degrading bacterium isolated from a geothermal spring in Kazakhstan.</title>
        <authorList>
            <person name="Mashzhan A."/>
            <person name="Kistaubaeva A."/>
            <person name="Javier-Lopez R."/>
            <person name="Birkeland N.-K."/>
        </authorList>
    </citation>
    <scope>NUCLEOTIDE SEQUENCE</scope>
    <source>
        <strain evidence="2">KSR 13</strain>
    </source>
</reference>
<gene>
    <name evidence="2" type="ORF">NWF35_14695</name>
</gene>
<proteinExistence type="predicted"/>
<comment type="caution">
    <text evidence="2">The sequence shown here is derived from an EMBL/GenBank/DDBJ whole genome shotgun (WGS) entry which is preliminary data.</text>
</comment>
<organism evidence="2 3">
    <name type="scientific">Polycladomyces subterraneus</name>
    <dbReference type="NCBI Taxonomy" id="1016997"/>
    <lineage>
        <taxon>Bacteria</taxon>
        <taxon>Bacillati</taxon>
        <taxon>Bacillota</taxon>
        <taxon>Bacilli</taxon>
        <taxon>Bacillales</taxon>
        <taxon>Thermoactinomycetaceae</taxon>
        <taxon>Polycladomyces</taxon>
    </lineage>
</organism>
<dbReference type="EMBL" id="JANRHH010000049">
    <property type="protein sequence ID" value="MDN4595116.1"/>
    <property type="molecule type" value="Genomic_DNA"/>
</dbReference>
<keyword evidence="1" id="KW-0812">Transmembrane</keyword>
<sequence length="249" mass="28048">MSVLYANTINETQKILVQRKTKGFLIFTFMIPILIAGALHYIQNRLGMNILSESDFSYLLLDWFTSIILPLFIFMVATDLFVGEVSARTLKLTLVRPISRFKVYVSKILAMGISIIIQLGIMWFTSLAVGSLVFHGWSMHDFFQVWLGYALDFIPMFTLGVFAVLIGQFLTSTSGAFALCTVLFVIAKILGIFFPSLSAFLFTSYTDWHSLWIDSSASGSHLISVTLVILSSLILFFSIGYYQFDTKEV</sequence>
<feature type="transmembrane region" description="Helical" evidence="1">
    <location>
        <begin position="146"/>
        <end position="170"/>
    </location>
</feature>
<evidence type="ECO:0000313" key="2">
    <source>
        <dbReference type="EMBL" id="MDN4595116.1"/>
    </source>
</evidence>
<feature type="transmembrane region" description="Helical" evidence="1">
    <location>
        <begin position="63"/>
        <end position="87"/>
    </location>
</feature>
<evidence type="ECO:0000313" key="3">
    <source>
        <dbReference type="Proteomes" id="UP001174196"/>
    </source>
</evidence>
<keyword evidence="1" id="KW-0472">Membrane</keyword>
<dbReference type="Proteomes" id="UP001174196">
    <property type="component" value="Unassembled WGS sequence"/>
</dbReference>